<protein>
    <recommendedName>
        <fullName evidence="3">WXG100 family type VII secretion target</fullName>
    </recommendedName>
</protein>
<proteinExistence type="predicted"/>
<name>A0ABN3PK20_9MICO</name>
<keyword evidence="2" id="KW-1185">Reference proteome</keyword>
<evidence type="ECO:0008006" key="3">
    <source>
        <dbReference type="Google" id="ProtNLM"/>
    </source>
</evidence>
<dbReference type="EMBL" id="BAAARI010000038">
    <property type="protein sequence ID" value="GAA2590318.1"/>
    <property type="molecule type" value="Genomic_DNA"/>
</dbReference>
<dbReference type="SUPFAM" id="SSF58104">
    <property type="entry name" value="Methyl-accepting chemotaxis protein (MCP) signaling domain"/>
    <property type="match status" value="1"/>
</dbReference>
<comment type="caution">
    <text evidence="1">The sequence shown here is derived from an EMBL/GenBank/DDBJ whole genome shotgun (WGS) entry which is preliminary data.</text>
</comment>
<evidence type="ECO:0000313" key="2">
    <source>
        <dbReference type="Proteomes" id="UP001500274"/>
    </source>
</evidence>
<accession>A0ABN3PK20</accession>
<organism evidence="1 2">
    <name type="scientific">Microbacterium binotii</name>
    <dbReference type="NCBI Taxonomy" id="462710"/>
    <lineage>
        <taxon>Bacteria</taxon>
        <taxon>Bacillati</taxon>
        <taxon>Actinomycetota</taxon>
        <taxon>Actinomycetes</taxon>
        <taxon>Micrococcales</taxon>
        <taxon>Microbacteriaceae</taxon>
        <taxon>Microbacterium</taxon>
    </lineage>
</organism>
<reference evidence="1 2" key="1">
    <citation type="journal article" date="2019" name="Int. J. Syst. Evol. Microbiol.">
        <title>The Global Catalogue of Microorganisms (GCM) 10K type strain sequencing project: providing services to taxonomists for standard genome sequencing and annotation.</title>
        <authorList>
            <consortium name="The Broad Institute Genomics Platform"/>
            <consortium name="The Broad Institute Genome Sequencing Center for Infectious Disease"/>
            <person name="Wu L."/>
            <person name="Ma J."/>
        </authorList>
    </citation>
    <scope>NUCLEOTIDE SEQUENCE [LARGE SCALE GENOMIC DNA]</scope>
    <source>
        <strain evidence="1 2">JCM 16365</strain>
    </source>
</reference>
<sequence length="438" mass="45770">MSTANVLVAAPIDTATPFSGAGLLDSGSQLVAAVDSGSWVEGGLAGVGFAIDVAATAIDPLGSLIGAGLGWIIDHLEPLKGWLNDFAGNAGEVAAFAQTWSNIQTQLETSAQELAHVVGQVDEMAGEAMEAYRRFQQDVAKHLSGAASWAGAMSTGLQMASTIVQVVHDLVRDVLSQLAGAIISWVAELVVTVGLATPVVIGQVTTRVSQLATTVGETVTKVLRSCKNLGKLLDDLKGLLQRAGDLFSSVLKGGASGPSVRVPDGPTIHARVGEPLSPADLKSMIDEGYHTSIFSDKVVQHYDHSAATLGRSGSDVWAMPTEDAAKIHTPAQAARETGMAPMAQDAYLNGGDIYAVHFPVDPSELRRPTVADSGGWEHFYPDPTNTSTTYGHTAVNTGTGAYLVNSTRETLIAGGDAMRSNAVLTKLENGAWVLVRRY</sequence>
<gene>
    <name evidence="1" type="ORF">GCM10009862_30780</name>
</gene>
<evidence type="ECO:0000313" key="1">
    <source>
        <dbReference type="EMBL" id="GAA2590318.1"/>
    </source>
</evidence>
<dbReference type="RefSeq" id="WP_344230987.1">
    <property type="nucleotide sequence ID" value="NZ_BAAARI010000038.1"/>
</dbReference>
<dbReference type="Proteomes" id="UP001500274">
    <property type="component" value="Unassembled WGS sequence"/>
</dbReference>